<feature type="repeat" description="ANK" evidence="3">
    <location>
        <begin position="1161"/>
        <end position="1192"/>
    </location>
</feature>
<dbReference type="SMART" id="SM00449">
    <property type="entry name" value="SPRY"/>
    <property type="match status" value="1"/>
</dbReference>
<dbReference type="OrthoDB" id="194358at2759"/>
<feature type="repeat" description="ANK" evidence="3">
    <location>
        <begin position="1422"/>
        <end position="1454"/>
    </location>
</feature>
<keyword evidence="1" id="KW-0677">Repeat</keyword>
<dbReference type="Proteomes" id="UP000007978">
    <property type="component" value="Chromosome 1"/>
</dbReference>
<feature type="compositionally biased region" description="Basic and acidic residues" evidence="4">
    <location>
        <begin position="346"/>
        <end position="360"/>
    </location>
</feature>
<evidence type="ECO:0000313" key="8">
    <source>
        <dbReference type="EMBL" id="EKJ79093.1"/>
    </source>
</evidence>
<reference evidence="8 9" key="1">
    <citation type="journal article" date="2012" name="PLoS Pathog.">
        <title>Comparative pathogenomics reveals horizontally acquired novel virulence genes in fungi infecting cereal hosts.</title>
        <authorList>
            <person name="Gardiner D.M."/>
            <person name="McDonald M.C."/>
            <person name="Covarelli L."/>
            <person name="Solomon P.S."/>
            <person name="Rusu A.G."/>
            <person name="Marshall M."/>
            <person name="Kazan K."/>
            <person name="Chakraborty S."/>
            <person name="McDonald B.A."/>
            <person name="Manners J.M."/>
        </authorList>
    </citation>
    <scope>NUCLEOTIDE SEQUENCE [LARGE SCALE GENOMIC DNA]</scope>
    <source>
        <strain evidence="8 9">CS3096</strain>
    </source>
</reference>
<dbReference type="InterPro" id="IPR002110">
    <property type="entry name" value="Ankyrin_rpt"/>
</dbReference>
<feature type="region of interest" description="Disordered" evidence="4">
    <location>
        <begin position="346"/>
        <end position="372"/>
    </location>
</feature>
<keyword evidence="5" id="KW-1133">Transmembrane helix</keyword>
<proteinExistence type="predicted"/>
<feature type="compositionally biased region" description="Polar residues" evidence="4">
    <location>
        <begin position="1954"/>
        <end position="1965"/>
    </location>
</feature>
<keyword evidence="5" id="KW-0812">Transmembrane</keyword>
<feature type="transmembrane region" description="Helical" evidence="5">
    <location>
        <begin position="60"/>
        <end position="81"/>
    </location>
</feature>
<dbReference type="InterPro" id="IPR044736">
    <property type="entry name" value="Gid1/RanBPM/SPLA_SPRY"/>
</dbReference>
<keyword evidence="5" id="KW-0472">Membrane</keyword>
<dbReference type="InterPro" id="IPR013320">
    <property type="entry name" value="ConA-like_dom_sf"/>
</dbReference>
<feature type="transmembrane region" description="Helical" evidence="5">
    <location>
        <begin position="270"/>
        <end position="293"/>
    </location>
</feature>
<dbReference type="Gene3D" id="1.25.40.20">
    <property type="entry name" value="Ankyrin repeat-containing domain"/>
    <property type="match status" value="3"/>
</dbReference>
<dbReference type="RefSeq" id="XP_009252089.1">
    <property type="nucleotide sequence ID" value="XM_009253814.1"/>
</dbReference>
<dbReference type="InterPro" id="IPR001870">
    <property type="entry name" value="B30.2/SPRY"/>
</dbReference>
<dbReference type="SMART" id="SM00248">
    <property type="entry name" value="ANK"/>
    <property type="match status" value="14"/>
</dbReference>
<dbReference type="Pfam" id="PF12796">
    <property type="entry name" value="Ank_2"/>
    <property type="match status" value="4"/>
</dbReference>
<feature type="region of interest" description="Disordered" evidence="4">
    <location>
        <begin position="1945"/>
        <end position="1974"/>
    </location>
</feature>
<feature type="region of interest" description="Disordered" evidence="4">
    <location>
        <begin position="951"/>
        <end position="985"/>
    </location>
</feature>
<dbReference type="KEGG" id="fpu:FPSE_00694"/>
<evidence type="ECO:0000256" key="3">
    <source>
        <dbReference type="PROSITE-ProRule" id="PRU00023"/>
    </source>
</evidence>
<dbReference type="GeneID" id="20359314"/>
<feature type="transmembrane region" description="Helical" evidence="5">
    <location>
        <begin position="402"/>
        <end position="419"/>
    </location>
</feature>
<feature type="region of interest" description="Disordered" evidence="4">
    <location>
        <begin position="709"/>
        <end position="760"/>
    </location>
</feature>
<dbReference type="HOGENOM" id="CLU_001887_1_0_1"/>
<feature type="compositionally biased region" description="Polar residues" evidence="4">
    <location>
        <begin position="742"/>
        <end position="754"/>
    </location>
</feature>
<feature type="signal peptide" evidence="6">
    <location>
        <begin position="1"/>
        <end position="23"/>
    </location>
</feature>
<dbReference type="CDD" id="cd12885">
    <property type="entry name" value="SPRY_RanBP_like"/>
    <property type="match status" value="1"/>
</dbReference>
<keyword evidence="2 3" id="KW-0040">ANK repeat</keyword>
<feature type="compositionally biased region" description="Polar residues" evidence="4">
    <location>
        <begin position="710"/>
        <end position="734"/>
    </location>
</feature>
<dbReference type="PROSITE" id="PS50297">
    <property type="entry name" value="ANK_REP_REGION"/>
    <property type="match status" value="3"/>
</dbReference>
<dbReference type="InterPro" id="IPR036770">
    <property type="entry name" value="Ankyrin_rpt-contain_sf"/>
</dbReference>
<dbReference type="InterPro" id="IPR043136">
    <property type="entry name" value="B30.2/SPRY_sf"/>
</dbReference>
<dbReference type="PANTHER" id="PTHR24198">
    <property type="entry name" value="ANKYRIN REPEAT AND PROTEIN KINASE DOMAIN-CONTAINING PROTEIN"/>
    <property type="match status" value="1"/>
</dbReference>
<dbReference type="PROSITE" id="PS50088">
    <property type="entry name" value="ANK_REPEAT"/>
    <property type="match status" value="3"/>
</dbReference>
<dbReference type="SUPFAM" id="SSF48403">
    <property type="entry name" value="Ankyrin repeat"/>
    <property type="match status" value="2"/>
</dbReference>
<evidence type="ECO:0000256" key="4">
    <source>
        <dbReference type="SAM" id="MobiDB-lite"/>
    </source>
</evidence>
<gene>
    <name evidence="8" type="ORF">FPSE_00694</name>
</gene>
<dbReference type="PROSITE" id="PS50188">
    <property type="entry name" value="B302_SPRY"/>
    <property type="match status" value="1"/>
</dbReference>
<evidence type="ECO:0000259" key="7">
    <source>
        <dbReference type="PROSITE" id="PS50188"/>
    </source>
</evidence>
<evidence type="ECO:0000256" key="6">
    <source>
        <dbReference type="SAM" id="SignalP"/>
    </source>
</evidence>
<evidence type="ECO:0000256" key="1">
    <source>
        <dbReference type="ARBA" id="ARBA00022737"/>
    </source>
</evidence>
<feature type="compositionally biased region" description="Basic and acidic residues" evidence="4">
    <location>
        <begin position="970"/>
        <end position="985"/>
    </location>
</feature>
<dbReference type="Pfam" id="PF00622">
    <property type="entry name" value="SPRY"/>
    <property type="match status" value="1"/>
</dbReference>
<feature type="domain" description="B30.2/SPRY" evidence="7">
    <location>
        <begin position="1733"/>
        <end position="1936"/>
    </location>
</feature>
<dbReference type="eggNOG" id="KOG0504">
    <property type="taxonomic scope" value="Eukaryota"/>
</dbReference>
<feature type="transmembrane region" description="Helical" evidence="5">
    <location>
        <begin position="239"/>
        <end position="258"/>
    </location>
</feature>
<evidence type="ECO:0000313" key="9">
    <source>
        <dbReference type="Proteomes" id="UP000007978"/>
    </source>
</evidence>
<feature type="repeat" description="ANK" evidence="3">
    <location>
        <begin position="1311"/>
        <end position="1343"/>
    </location>
</feature>
<protein>
    <recommendedName>
        <fullName evidence="7">B30.2/SPRY domain-containing protein</fullName>
    </recommendedName>
</protein>
<keyword evidence="9" id="KW-1185">Reference proteome</keyword>
<evidence type="ECO:0000256" key="5">
    <source>
        <dbReference type="SAM" id="Phobius"/>
    </source>
</evidence>
<dbReference type="eggNOG" id="KOG1477">
    <property type="taxonomic scope" value="Eukaryota"/>
</dbReference>
<dbReference type="PANTHER" id="PTHR24198:SF165">
    <property type="entry name" value="ANKYRIN REPEAT-CONTAINING PROTEIN-RELATED"/>
    <property type="match status" value="1"/>
</dbReference>
<feature type="chain" id="PRO_5003867401" description="B30.2/SPRY domain-containing protein" evidence="6">
    <location>
        <begin position="24"/>
        <end position="1974"/>
    </location>
</feature>
<dbReference type="EMBL" id="AFNW01000014">
    <property type="protein sequence ID" value="EKJ79093.1"/>
    <property type="molecule type" value="Genomic_DNA"/>
</dbReference>
<evidence type="ECO:0000256" key="2">
    <source>
        <dbReference type="ARBA" id="ARBA00023043"/>
    </source>
</evidence>
<comment type="caution">
    <text evidence="8">The sequence shown here is derived from an EMBL/GenBank/DDBJ whole genome shotgun (WGS) entry which is preliminary data.</text>
</comment>
<keyword evidence="6" id="KW-0732">Signal</keyword>
<organism evidence="8 9">
    <name type="scientific">Fusarium pseudograminearum (strain CS3096)</name>
    <name type="common">Wheat and barley crown-rot fungus</name>
    <dbReference type="NCBI Taxonomy" id="1028729"/>
    <lineage>
        <taxon>Eukaryota</taxon>
        <taxon>Fungi</taxon>
        <taxon>Dikarya</taxon>
        <taxon>Ascomycota</taxon>
        <taxon>Pezizomycotina</taxon>
        <taxon>Sordariomycetes</taxon>
        <taxon>Hypocreomycetidae</taxon>
        <taxon>Hypocreales</taxon>
        <taxon>Nectriaceae</taxon>
        <taxon>Fusarium</taxon>
    </lineage>
</organism>
<dbReference type="Gene3D" id="2.60.120.920">
    <property type="match status" value="1"/>
</dbReference>
<accession>K3VW37</accession>
<dbReference type="InterPro" id="IPR003877">
    <property type="entry name" value="SPRY_dom"/>
</dbReference>
<name>K3VW37_FUSPC</name>
<dbReference type="SUPFAM" id="SSF49899">
    <property type="entry name" value="Concanavalin A-like lectins/glucanases"/>
    <property type="match status" value="1"/>
</dbReference>
<sequence length="1974" mass="221728">MHVAKFPCSLLVLLLLFVTEVLADDDDTDFLMNVFSDLGPVLALFGEQFARQFLSETFTWYDHVIFACVPLGIMTAIAGAIRVEGRPVLKAFIGRARENKAAAEIEYMSSTSAEVGELFNGRGIVRTMGQSNIAQFILFQRGFDSNKTTYGIHTLQSAAEEGQDILKKEDYRDELDVRFMKWLKRFKAHPTSPENALEHGANNERTSNNYWDSLQYPNLQLNIATKGITAEQRSAELHLAAFSAVILQMSLLAIAAVIPYQFPGFEQQPWGLPCYIGGSVLLFTGMLACSVAIERSTKEYKWYPNESKEQGEKLSLFWVQGKQRVSDQEFASYIIYAQDKEFMSTSSRKEDVGSKSHERDDQNEDSYEKQPSIRTQESFVQAKKIQTSKGGGALVWKRDIRAVTALFAGGAGFTIQFIGLRGLPWPVAVAHLGALITMAIIRALVRRRLGEDTQYREVQSEHELDYLAIELVENDGCILPHPEKNTKPLPEVLQLVLSWRVDTAEHPNGTIHSFDFPGVLKADDVCSEQNNHNVISDNSTAQQRASPIPPETVADKLISVRKRLGDLCEWETMAFKPALTLVHSIEHFLDEFASDELSSNRPITWGIPMKSLGDKSGIVKLEITKTTTGWKVNAGKVEAILSIWMAHLEAQNTTKGKKNKATEWQRSKADVALGVDYCRILGRSNDNRVLQRDLNWWVGSSAITEIEADTQVSQVRPNTQPEGSRTTSFQTQGSAAARRFTSHVSSSEQTTSASKPHIYKSKHKDAKIVIGYTAPADANGPQTLHVQHSTAATATIVMQHLFTNFIWTIVDHLPKNFLGQGAVNIGESVSVSSPIKSGIDRNLEHEKLTKFARRAENEGLGTYDDILFCLIPVFSIKDRLPNDATLEPDLPKFTERKHWPKAAASFSEILKSMPKTPRDRFEDSLTLTAVARALDYVYLMALDEQFSQLKKPANANTESKQPEIDESEDSREKTEVSRRNSKLAKERSAEHLQTLISNVFPGVMMKLWLFYEHQGRANFFLDLKRKCQERIAEHEWQLQLEIQQGFMEHIRFTNLHQEIVNNRRLNLGEWQGMEFQTRDIFGWTALHYAAACRDLEITECNNADKVARLGGETPKNWWLDNFGRSPIHIASSTGNSIFLDTFLTNMSKKDVRSALQSSGLDGMTPVHLAIAGGHKECLDILIRFIISFGLELKEDAWRRSPVHLAIALAQYPCCTALLESGDLKFKPSTVDVLDKSSLSYLDENVDEEKEIGHLLIRNYSEKFSVTDKEGKTVWHHAVRFLGDQWLVLLEDNLLDILEARHKHSIDMNDNNQETGLHLAIRYKNNELVASLLSLGANLSTNKDKHQSPLMLACSLNQLAIVKTILRSDSGTVKDKDGEGKLALHYAVNFEECDSGVRHEIISTVIDTMRSVGIEGIDVKDENGLTPLYIAIMRVNSSVVSILLDSGADPTTTDTYGCNALHLALTSWPDGGESVKAMPNIVRNVLAKAPGCMDASTYMGHTLLTLACYSGEPLEFISEAVDLSRQKGSKINLNYPDHDYGKSPLAWACEGNQKNVVEILLQSTTVDLNQKSNSRRNSYAPLHFALEEKNREIIKMLVSSPERHADIYTTIHGYTDALEFACWNSNEDCIESLLLHPEARSPKFLVSAWKWAVQQPSLIEEMPWFVEEWEDAILNPTNKVPFPIHELAEVGRLKTFQLLFQADRLHHEFDDNGWMPAEVATRYGHHELALFLRENEPQRDISPNRYAQPSNFISLFNGPEFSSSMCSSHDPCSHQMLDIKFPKNDQVDWQYCYLRTKEAIPPNARSFYFEVEILHPLQMKICAIGFCQSNVPENHLPGWHKGSFAYHGDDGKLFENGGPSHPQEADKTFGEGDVVGCGLDFNTGTVYRTRNGVLLDTTYSVEDPEFLLGRFYPCVGARTNGEGGELQVQVTLPSSSKHSFTYKEQYDTAWDDRNPSVSSPNQSNDAVSEGMIKDE</sequence>